<evidence type="ECO:0000313" key="1">
    <source>
        <dbReference type="EMBL" id="NMA44584.1"/>
    </source>
</evidence>
<proteinExistence type="predicted"/>
<gene>
    <name evidence="1" type="ORF">GX950_02125</name>
</gene>
<evidence type="ECO:0000313" key="2">
    <source>
        <dbReference type="Proteomes" id="UP000526302"/>
    </source>
</evidence>
<name>A0A7K4BZA2_9ARCH</name>
<protein>
    <submittedName>
        <fullName evidence="1">Uncharacterized protein</fullName>
    </submittedName>
</protein>
<dbReference type="Gene3D" id="3.40.630.30">
    <property type="match status" value="1"/>
</dbReference>
<comment type="caution">
    <text evidence="1">The sequence shown here is derived from an EMBL/GenBank/DDBJ whole genome shotgun (WGS) entry which is preliminary data.</text>
</comment>
<dbReference type="EMBL" id="JAAZKV010000018">
    <property type="protein sequence ID" value="NMA44584.1"/>
    <property type="molecule type" value="Genomic_DNA"/>
</dbReference>
<sequence>MKGERFGVVQVNESTLREYYKFYTSNLDANTKARKNFGTFERQLKNGYKFFFVVGKGGEKVGTFALFKNPATTKLFWRVPFFSKTSLDFAGLSVAKKYQHKTLSNKYSLGSGKILLGVINAAESKAKEMGAKKLNVLIERTNPNWRQSSLGGGINSKGGYKRNRTLTTKMALARWYQKKIKKRSIPKLTVLTKNLTKNKAKRK</sequence>
<organism evidence="1 2">
    <name type="scientific">Candidatus Iainarchaeum sp</name>
    <dbReference type="NCBI Taxonomy" id="3101447"/>
    <lineage>
        <taxon>Archaea</taxon>
        <taxon>Candidatus Iainarchaeota</taxon>
        <taxon>Candidatus Iainarchaeia</taxon>
        <taxon>Candidatus Iainarchaeales</taxon>
        <taxon>Candidatus Iainarchaeaceae</taxon>
        <taxon>Candidatus Iainarchaeum</taxon>
    </lineage>
</organism>
<reference evidence="1 2" key="1">
    <citation type="journal article" date="2020" name="Biotechnol. Biofuels">
        <title>New insights from the biogas microbiome by comprehensive genome-resolved metagenomics of nearly 1600 species originating from multiple anaerobic digesters.</title>
        <authorList>
            <person name="Campanaro S."/>
            <person name="Treu L."/>
            <person name="Rodriguez-R L.M."/>
            <person name="Kovalovszki A."/>
            <person name="Ziels R.M."/>
            <person name="Maus I."/>
            <person name="Zhu X."/>
            <person name="Kougias P.G."/>
            <person name="Basile A."/>
            <person name="Luo G."/>
            <person name="Schluter A."/>
            <person name="Konstantinidis K.T."/>
            <person name="Angelidaki I."/>
        </authorList>
    </citation>
    <scope>NUCLEOTIDE SEQUENCE [LARGE SCALE GENOMIC DNA]</scope>
    <source>
        <strain evidence="1">AS22ysBPME_79</strain>
    </source>
</reference>
<dbReference type="Proteomes" id="UP000526302">
    <property type="component" value="Unassembled WGS sequence"/>
</dbReference>
<dbReference type="AlphaFoldDB" id="A0A7K4BZA2"/>
<accession>A0A7K4BZA2</accession>